<organism evidence="1">
    <name type="scientific">marine sediment metagenome</name>
    <dbReference type="NCBI Taxonomy" id="412755"/>
    <lineage>
        <taxon>unclassified sequences</taxon>
        <taxon>metagenomes</taxon>
        <taxon>ecological metagenomes</taxon>
    </lineage>
</organism>
<sequence length="346" mass="40291">DEELLHLKLGNLAVEIGSKLDADRPAREPSDHSRNNWASECHHPCKKFLVHCRLDWSKRQQMDIDGRWRVEEGIDKEWVVKKWLGDIGFELTQAQRYFNTDNLGLERFKRLKISGKIDGMVDVRGRLPAPFDKFKELPVEIKSVSPHYWNSTKSIEDIKRHPKFWISKIPSQLNIYFVFNACPGGLLILVTFGKKPRLLPMLFDEKLWEEDSRRIRSVNSYVQKKKYPPPMPFDSTVCGMCDFDHLCSPLKASTTLVEVGAIDEMELEMFLDLKEQHDHYTKMKAKLIGTKDKPGKYHGKNALAGDIEIKTTRYPKKTFSIPEEVKQKYRIEDEEVVKTIIERMGK</sequence>
<dbReference type="Gene3D" id="3.90.320.10">
    <property type="match status" value="1"/>
</dbReference>
<dbReference type="AlphaFoldDB" id="A0A0F9ILV6"/>
<dbReference type="EMBL" id="LAZR01012098">
    <property type="protein sequence ID" value="KKM42237.1"/>
    <property type="molecule type" value="Genomic_DNA"/>
</dbReference>
<feature type="non-terminal residue" evidence="1">
    <location>
        <position position="1"/>
    </location>
</feature>
<proteinExistence type="predicted"/>
<evidence type="ECO:0000313" key="1">
    <source>
        <dbReference type="EMBL" id="KKM42237.1"/>
    </source>
</evidence>
<gene>
    <name evidence="1" type="ORF">LCGC14_1563230</name>
</gene>
<reference evidence="1" key="1">
    <citation type="journal article" date="2015" name="Nature">
        <title>Complex archaea that bridge the gap between prokaryotes and eukaryotes.</title>
        <authorList>
            <person name="Spang A."/>
            <person name="Saw J.H."/>
            <person name="Jorgensen S.L."/>
            <person name="Zaremba-Niedzwiedzka K."/>
            <person name="Martijn J."/>
            <person name="Lind A.E."/>
            <person name="van Eijk R."/>
            <person name="Schleper C."/>
            <person name="Guy L."/>
            <person name="Ettema T.J."/>
        </authorList>
    </citation>
    <scope>NUCLEOTIDE SEQUENCE</scope>
</reference>
<dbReference type="InterPro" id="IPR011604">
    <property type="entry name" value="PDDEXK-like_dom_sf"/>
</dbReference>
<evidence type="ECO:0008006" key="2">
    <source>
        <dbReference type="Google" id="ProtNLM"/>
    </source>
</evidence>
<accession>A0A0F9ILV6</accession>
<protein>
    <recommendedName>
        <fullName evidence="2">PD-(D/E)XK endonuclease-like domain-containing protein</fullName>
    </recommendedName>
</protein>
<comment type="caution">
    <text evidence="1">The sequence shown here is derived from an EMBL/GenBank/DDBJ whole genome shotgun (WGS) entry which is preliminary data.</text>
</comment>
<name>A0A0F9ILV6_9ZZZZ</name>